<evidence type="ECO:0000256" key="2">
    <source>
        <dbReference type="ARBA" id="ARBA00022670"/>
    </source>
</evidence>
<evidence type="ECO:0000256" key="5">
    <source>
        <dbReference type="ARBA" id="ARBA00023180"/>
    </source>
</evidence>
<keyword evidence="2 7" id="KW-0645">Protease</keyword>
<evidence type="ECO:0000313" key="7">
    <source>
        <dbReference type="EMBL" id="OBZ71405.1"/>
    </source>
</evidence>
<dbReference type="AlphaFoldDB" id="A0A1C7M3C3"/>
<dbReference type="GO" id="GO:0006508">
    <property type="term" value="P:proteolysis"/>
    <property type="evidence" value="ECO:0007669"/>
    <property type="project" value="UniProtKB-KW"/>
</dbReference>
<protein>
    <submittedName>
        <fullName evidence="7">Putative serine protease EDA2</fullName>
    </submittedName>
</protein>
<dbReference type="Proteomes" id="UP000092993">
    <property type="component" value="Unassembled WGS sequence"/>
</dbReference>
<feature type="chain" id="PRO_5008888926" evidence="6">
    <location>
        <begin position="22"/>
        <end position="590"/>
    </location>
</feature>
<comment type="caution">
    <text evidence="7">The sequence shown here is derived from an EMBL/GenBank/DDBJ whole genome shotgun (WGS) entry which is preliminary data.</text>
</comment>
<dbReference type="GO" id="GO:0070008">
    <property type="term" value="F:serine-type exopeptidase activity"/>
    <property type="evidence" value="ECO:0007669"/>
    <property type="project" value="InterPro"/>
</dbReference>
<dbReference type="PANTHER" id="PTHR11010">
    <property type="entry name" value="PROTEASE S28 PRO-X CARBOXYPEPTIDASE-RELATED"/>
    <property type="match status" value="1"/>
</dbReference>
<dbReference type="Gene3D" id="3.40.50.1820">
    <property type="entry name" value="alpha/beta hydrolase"/>
    <property type="match status" value="2"/>
</dbReference>
<evidence type="ECO:0000313" key="8">
    <source>
        <dbReference type="Proteomes" id="UP000092993"/>
    </source>
</evidence>
<comment type="similarity">
    <text evidence="1">Belongs to the peptidase S28 family.</text>
</comment>
<dbReference type="OrthoDB" id="2130629at2759"/>
<dbReference type="Pfam" id="PF05577">
    <property type="entry name" value="Peptidase_S28"/>
    <property type="match status" value="2"/>
</dbReference>
<keyword evidence="5" id="KW-0325">Glycoprotein</keyword>
<dbReference type="EMBL" id="LUGG01000011">
    <property type="protein sequence ID" value="OBZ71405.1"/>
    <property type="molecule type" value="Genomic_DNA"/>
</dbReference>
<keyword evidence="3 6" id="KW-0732">Signal</keyword>
<proteinExistence type="inferred from homology"/>
<keyword evidence="4" id="KW-0378">Hydrolase</keyword>
<dbReference type="InterPro" id="IPR008758">
    <property type="entry name" value="Peptidase_S28"/>
</dbReference>
<name>A0A1C7M3C3_GRIFR</name>
<accession>A0A1C7M3C3</accession>
<evidence type="ECO:0000256" key="6">
    <source>
        <dbReference type="SAM" id="SignalP"/>
    </source>
</evidence>
<keyword evidence="8" id="KW-1185">Reference proteome</keyword>
<evidence type="ECO:0000256" key="1">
    <source>
        <dbReference type="ARBA" id="ARBA00011079"/>
    </source>
</evidence>
<dbReference type="InterPro" id="IPR029058">
    <property type="entry name" value="AB_hydrolase_fold"/>
</dbReference>
<dbReference type="SUPFAM" id="SSF53474">
    <property type="entry name" value="alpha/beta-Hydrolases"/>
    <property type="match status" value="1"/>
</dbReference>
<dbReference type="PANTHER" id="PTHR11010:SF117">
    <property type="entry name" value="SERINE PROTEASE 16"/>
    <property type="match status" value="1"/>
</dbReference>
<gene>
    <name evidence="7" type="primary">EDA2_1</name>
    <name evidence="7" type="ORF">A0H81_08409</name>
</gene>
<reference evidence="7 8" key="1">
    <citation type="submission" date="2016-03" db="EMBL/GenBank/DDBJ databases">
        <title>Whole genome sequencing of Grifola frondosa 9006-11.</title>
        <authorList>
            <person name="Min B."/>
            <person name="Park H."/>
            <person name="Kim J.-G."/>
            <person name="Cho H."/>
            <person name="Oh Y.-L."/>
            <person name="Kong W.-S."/>
            <person name="Choi I.-G."/>
        </authorList>
    </citation>
    <scope>NUCLEOTIDE SEQUENCE [LARGE SCALE GENOMIC DNA]</scope>
    <source>
        <strain evidence="7 8">9006-11</strain>
    </source>
</reference>
<evidence type="ECO:0000256" key="4">
    <source>
        <dbReference type="ARBA" id="ARBA00022801"/>
    </source>
</evidence>
<dbReference type="GO" id="GO:0008239">
    <property type="term" value="F:dipeptidyl-peptidase activity"/>
    <property type="evidence" value="ECO:0007669"/>
    <property type="project" value="TreeGrafter"/>
</dbReference>
<evidence type="ECO:0000256" key="3">
    <source>
        <dbReference type="ARBA" id="ARBA00022729"/>
    </source>
</evidence>
<dbReference type="OMA" id="HYAEHFG"/>
<sequence length="590" mass="65741">MRTVLSTSLLFVLGLCGIVLADANLVRLLGPQGVNLWRLDAADAARRSSSLVIQDPLAAASDSSPEFADHWFAQPLDHFSESSPTFLQRYWINTRYYQPGSNGPVIVLDGGETSGEDRLPFLDTGIVEILAKATGGVGVVLEHRYYGVCGFIFWLACIHKDVSGRSIPVTNLSTDSLRWLNNAQSAADSANFMANIKFPGIKQDLTAPGTPWIYYGGSYAGARAAHMKVLYPDLVYGAIASSAVTHASLENWEYMEIIRRAARWKCSSQLEHSIAVIDALLSTPGGFLKKHLKGLFGLADLKHDEDFVSLLESPLGSWQAKNWDPKVGSTRFDEFCDALNKPFFGHTLDKALYSTAIYHEDSQIVMLPAMGGLSVPLPVFNYAKYIRENYVTRCPEGASIEQCFGTFDDAKFQDTSLNETWRLWVFQVCTEWGYFSTAPPEGHPRIVSKLLTLDYESKICEQVRPVLIALSGNGVTTLHGSGVSSRQAFRRPPFPNITSVNALGDFDIAADRLAIIDGEVDPWRPDTPHSDYAQDRNDTILRPFKLIPNGVHHYDEFGLRNISEEPPEIRRIHEEMIEFVVEWLKDWKAE</sequence>
<feature type="signal peptide" evidence="6">
    <location>
        <begin position="1"/>
        <end position="21"/>
    </location>
</feature>
<organism evidence="7 8">
    <name type="scientific">Grifola frondosa</name>
    <name type="common">Maitake</name>
    <name type="synonym">Polyporus frondosus</name>
    <dbReference type="NCBI Taxonomy" id="5627"/>
    <lineage>
        <taxon>Eukaryota</taxon>
        <taxon>Fungi</taxon>
        <taxon>Dikarya</taxon>
        <taxon>Basidiomycota</taxon>
        <taxon>Agaricomycotina</taxon>
        <taxon>Agaricomycetes</taxon>
        <taxon>Polyporales</taxon>
        <taxon>Grifolaceae</taxon>
        <taxon>Grifola</taxon>
    </lineage>
</organism>